<accession>A0ABY6YZD1</accession>
<proteinExistence type="predicted"/>
<sequence>MQIFRFGQESGRRINHFDSNFIMSRIVVTDKPALIGCMHLESNGIIGFHQTITPQLLLVVNGEGWVRCDSEEKVYVTVGDAIFWQEGEWHETKTDTGLTAIVIESDIHAEKLLSRSMQRLGEVK</sequence>
<gene>
    <name evidence="1" type="ORF">NZD86_17275</name>
</gene>
<dbReference type="InterPro" id="IPR011051">
    <property type="entry name" value="RmlC_Cupin_sf"/>
</dbReference>
<dbReference type="Proteomes" id="UP001164803">
    <property type="component" value="Chromosome"/>
</dbReference>
<evidence type="ECO:0000313" key="2">
    <source>
        <dbReference type="Proteomes" id="UP001164803"/>
    </source>
</evidence>
<keyword evidence="2" id="KW-1185">Reference proteome</keyword>
<name>A0ABY6YZD1_9BACL</name>
<dbReference type="EMBL" id="CP104064">
    <property type="protein sequence ID" value="WAH35993.1"/>
    <property type="molecule type" value="Genomic_DNA"/>
</dbReference>
<dbReference type="InterPro" id="IPR014710">
    <property type="entry name" value="RmlC-like_jellyroll"/>
</dbReference>
<dbReference type="Gene3D" id="2.60.120.10">
    <property type="entry name" value="Jelly Rolls"/>
    <property type="match status" value="1"/>
</dbReference>
<evidence type="ECO:0000313" key="1">
    <source>
        <dbReference type="EMBL" id="WAH35993.1"/>
    </source>
</evidence>
<protein>
    <submittedName>
        <fullName evidence="1">Cupin</fullName>
    </submittedName>
</protein>
<dbReference type="SUPFAM" id="SSF51182">
    <property type="entry name" value="RmlC-like cupins"/>
    <property type="match status" value="1"/>
</dbReference>
<organism evidence="1 2">
    <name type="scientific">Alicyclobacillus dauci</name>
    <dbReference type="NCBI Taxonomy" id="1475485"/>
    <lineage>
        <taxon>Bacteria</taxon>
        <taxon>Bacillati</taxon>
        <taxon>Bacillota</taxon>
        <taxon>Bacilli</taxon>
        <taxon>Bacillales</taxon>
        <taxon>Alicyclobacillaceae</taxon>
        <taxon>Alicyclobacillus</taxon>
    </lineage>
</organism>
<reference evidence="1" key="1">
    <citation type="submission" date="2022-08" db="EMBL/GenBank/DDBJ databases">
        <title>Alicyclobacillus dauci DSM2870, complete genome.</title>
        <authorList>
            <person name="Wang Q."/>
            <person name="Cai R."/>
            <person name="Wang Z."/>
        </authorList>
    </citation>
    <scope>NUCLEOTIDE SEQUENCE</scope>
    <source>
        <strain evidence="1">DSM 28700</strain>
    </source>
</reference>